<feature type="compositionally biased region" description="Polar residues" evidence="1">
    <location>
        <begin position="110"/>
        <end position="123"/>
    </location>
</feature>
<feature type="region of interest" description="Disordered" evidence="1">
    <location>
        <begin position="16"/>
        <end position="39"/>
    </location>
</feature>
<evidence type="ECO:0000313" key="2">
    <source>
        <dbReference type="EMBL" id="KAF5310488.1"/>
    </source>
</evidence>
<dbReference type="AlphaFoldDB" id="A0A8H5ATA9"/>
<keyword evidence="3" id="KW-1185">Reference proteome</keyword>
<proteinExistence type="predicted"/>
<dbReference type="EMBL" id="JAACJK010000229">
    <property type="protein sequence ID" value="KAF5310488.1"/>
    <property type="molecule type" value="Genomic_DNA"/>
</dbReference>
<dbReference type="OrthoDB" id="3118941at2759"/>
<sequence length="123" mass="13379">MDAYLPKHFNETLPRFNVTPSATSHTRDARLPVPSATSSASTLGLSLGNKIYRVFVNKHRTRPSLRTHKLAPGLATTAPGASYDTPNSKLAPRKNFHRVFGDVQLGPGHTASSQLQSQEACKK</sequence>
<accession>A0A8H5ATA9</accession>
<name>A0A8H5ATA9_9AGAR</name>
<feature type="region of interest" description="Disordered" evidence="1">
    <location>
        <begin position="73"/>
        <end position="92"/>
    </location>
</feature>
<evidence type="ECO:0000256" key="1">
    <source>
        <dbReference type="SAM" id="MobiDB-lite"/>
    </source>
</evidence>
<reference evidence="2 3" key="1">
    <citation type="journal article" date="2020" name="ISME J.">
        <title>Uncovering the hidden diversity of litter-decomposition mechanisms in mushroom-forming fungi.</title>
        <authorList>
            <person name="Floudas D."/>
            <person name="Bentzer J."/>
            <person name="Ahren D."/>
            <person name="Johansson T."/>
            <person name="Persson P."/>
            <person name="Tunlid A."/>
        </authorList>
    </citation>
    <scope>NUCLEOTIDE SEQUENCE [LARGE SCALE GENOMIC DNA]</scope>
    <source>
        <strain evidence="2 3">CBS 175.51</strain>
    </source>
</reference>
<protein>
    <submittedName>
        <fullName evidence="2">Uncharacterized protein</fullName>
    </submittedName>
</protein>
<comment type="caution">
    <text evidence="2">The sequence shown here is derived from an EMBL/GenBank/DDBJ whole genome shotgun (WGS) entry which is preliminary data.</text>
</comment>
<evidence type="ECO:0000313" key="3">
    <source>
        <dbReference type="Proteomes" id="UP000541558"/>
    </source>
</evidence>
<gene>
    <name evidence="2" type="ORF">D9611_012325</name>
</gene>
<feature type="region of interest" description="Disordered" evidence="1">
    <location>
        <begin position="102"/>
        <end position="123"/>
    </location>
</feature>
<dbReference type="Proteomes" id="UP000541558">
    <property type="component" value="Unassembled WGS sequence"/>
</dbReference>
<organism evidence="2 3">
    <name type="scientific">Ephemerocybe angulata</name>
    <dbReference type="NCBI Taxonomy" id="980116"/>
    <lineage>
        <taxon>Eukaryota</taxon>
        <taxon>Fungi</taxon>
        <taxon>Dikarya</taxon>
        <taxon>Basidiomycota</taxon>
        <taxon>Agaricomycotina</taxon>
        <taxon>Agaricomycetes</taxon>
        <taxon>Agaricomycetidae</taxon>
        <taxon>Agaricales</taxon>
        <taxon>Agaricineae</taxon>
        <taxon>Psathyrellaceae</taxon>
        <taxon>Ephemerocybe</taxon>
    </lineage>
</organism>